<dbReference type="Proteomes" id="UP000229340">
    <property type="component" value="Plasmid pNP7-1"/>
</dbReference>
<dbReference type="AlphaFoldDB" id="A0A2D2LXQ0"/>
<keyword evidence="1" id="KW-0614">Plasmid</keyword>
<reference evidence="2" key="4">
    <citation type="submission" date="2019-04" db="EMBL/GenBank/DDBJ databases">
        <title>Moraxella osloensis CCUG 73412, isolated from corneal scrapings as causative agent of keratitis.</title>
        <authorList>
            <person name="Connolly G."/>
            <person name="Jaen-Luchoro D."/>
            <person name="Pinyeiro-Iglesias B."/>
            <person name="Curry A."/>
            <person name="Knowles S."/>
            <person name="Moore E.R.B."/>
        </authorList>
    </citation>
    <scope>NUCLEOTIDE SEQUENCE</scope>
    <source>
        <strain evidence="2">CCUG 73412</strain>
    </source>
</reference>
<dbReference type="RefSeq" id="WP_100271135.1">
    <property type="nucleotide sequence ID" value="NZ_CP024444.1"/>
</dbReference>
<accession>A0A2D2LXQ0</accession>
<dbReference type="EMBL" id="SSCJ01000014">
    <property type="protein sequence ID" value="MDI4510864.1"/>
    <property type="molecule type" value="Genomic_DNA"/>
</dbReference>
<evidence type="ECO:0000313" key="1">
    <source>
        <dbReference type="EMBL" id="ATR79792.1"/>
    </source>
</evidence>
<dbReference type="EMBL" id="CP024444">
    <property type="protein sequence ID" value="ATR79792.1"/>
    <property type="molecule type" value="Genomic_DNA"/>
</dbReference>
<geneLocation type="plasmid" evidence="1">
    <name>pNP7-1</name>
</geneLocation>
<protein>
    <submittedName>
        <fullName evidence="1">Uncharacterized protein</fullName>
    </submittedName>
</protein>
<proteinExistence type="predicted"/>
<name>A0A2D2LXQ0_FAUOS</name>
<geneLocation type="plasmid" evidence="3">
    <name>pnp7-1</name>
</geneLocation>
<reference evidence="3" key="1">
    <citation type="submission" date="2017-10" db="EMBL/GenBank/DDBJ databases">
        <title>Complete genome sequence of Moraxella osloensis NP7 isolated from human skin.</title>
        <authorList>
            <person name="Lee K."/>
            <person name="Lim J.Y."/>
            <person name="Hwang I."/>
        </authorList>
    </citation>
    <scope>NUCLEOTIDE SEQUENCE [LARGE SCALE GENOMIC DNA]</scope>
    <source>
        <strain evidence="3">NP7</strain>
        <plasmid evidence="3">pnp7-1</plasmid>
    </source>
</reference>
<reference evidence="1" key="3">
    <citation type="journal article" date="2018" name="Misainmurhag Hoiji">
        <title>Complete genome sequence of multidrug-resistant Moraxella osloensis NP7 with multiple plasmids isolated from human skin.</title>
        <authorList>
            <person name="Ganzorig M."/>
            <person name="Lim J.Y."/>
            <person name="Hwang I."/>
            <person name="Lee K."/>
        </authorList>
    </citation>
    <scope>NUCLEOTIDE SEQUENCE</scope>
    <source>
        <strain evidence="1">NP7</strain>
        <plasmid evidence="1">pNP7-1</plasmid>
    </source>
</reference>
<gene>
    <name evidence="2" type="ORF">E6P75_11730</name>
    <name evidence="1" type="ORF">NP7_10535</name>
</gene>
<evidence type="ECO:0000313" key="3">
    <source>
        <dbReference type="Proteomes" id="UP000229340"/>
    </source>
</evidence>
<sequence length="182" mass="21308">MGWTGSWREFDSVKEFVEDELGTNYNDKWRYVGHSIVGTTVYSLVENKTDPNDKFISVTLTQRSDGEFLWKTMSESAGPCCYDCPVKFLKQSTCKEAYAEEWRRKCLDKRNEKKTALAFMNSLKYGDLVKLKDDILVRFEAFYWPNPRKKPSKSTVVAVNVQKDMRFRYDWTQFVGANRVEA</sequence>
<reference evidence="1" key="2">
    <citation type="journal article" date="2018" name="Genome Announc.">
        <title>Complete Genome Sequences of Three Moraxella osloensis Strains Isolated from Human Skin.</title>
        <authorList>
            <person name="Lim J.Y."/>
            <person name="Hwang I."/>
            <person name="Ganzorig M."/>
            <person name="Huang S.L."/>
            <person name="Cho G.S."/>
            <person name="Franz C.M.A.P."/>
            <person name="Lee K."/>
        </authorList>
    </citation>
    <scope>NUCLEOTIDE SEQUENCE</scope>
    <source>
        <strain evidence="1">NP7</strain>
        <plasmid evidence="1">pNP7-1</plasmid>
    </source>
</reference>
<organism evidence="1 3">
    <name type="scientific">Faucicola osloensis</name>
    <name type="common">Moraxella osloensis</name>
    <dbReference type="NCBI Taxonomy" id="34062"/>
    <lineage>
        <taxon>Bacteria</taxon>
        <taxon>Pseudomonadati</taxon>
        <taxon>Pseudomonadota</taxon>
        <taxon>Gammaproteobacteria</taxon>
        <taxon>Moraxellales</taxon>
        <taxon>Moraxellaceae</taxon>
        <taxon>Faucicola</taxon>
    </lineage>
</organism>
<evidence type="ECO:0000313" key="2">
    <source>
        <dbReference type="EMBL" id="MDI4510864.1"/>
    </source>
</evidence>